<dbReference type="InterPro" id="IPR058033">
    <property type="entry name" value="ARM_TBCD_2nd"/>
</dbReference>
<evidence type="ECO:0000256" key="3">
    <source>
        <dbReference type="ARBA" id="ARBA00023186"/>
    </source>
</evidence>
<dbReference type="GO" id="GO:0048487">
    <property type="term" value="F:beta-tubulin binding"/>
    <property type="evidence" value="ECO:0007669"/>
    <property type="project" value="InterPro"/>
</dbReference>
<reference evidence="6 7" key="1">
    <citation type="submission" date="2020-04" db="EMBL/GenBank/DDBJ databases">
        <authorList>
            <person name="Laetsch R D."/>
            <person name="Stevens L."/>
            <person name="Kumar S."/>
            <person name="Blaxter L. M."/>
        </authorList>
    </citation>
    <scope>NUCLEOTIDE SEQUENCE [LARGE SCALE GENOMIC DNA]</scope>
</reference>
<dbReference type="GO" id="GO:0007023">
    <property type="term" value="P:post-chaperonin tubulin folding pathway"/>
    <property type="evidence" value="ECO:0007669"/>
    <property type="project" value="InterPro"/>
</dbReference>
<evidence type="ECO:0000259" key="5">
    <source>
        <dbReference type="PROSITE" id="PS50304"/>
    </source>
</evidence>
<feature type="domain" description="Tudor" evidence="5">
    <location>
        <begin position="1740"/>
        <end position="1804"/>
    </location>
</feature>
<feature type="compositionally biased region" description="Polar residues" evidence="4">
    <location>
        <begin position="1342"/>
        <end position="1352"/>
    </location>
</feature>
<proteinExistence type="inferred from homology"/>
<dbReference type="GO" id="GO:0005096">
    <property type="term" value="F:GTPase activator activity"/>
    <property type="evidence" value="ECO:0007669"/>
    <property type="project" value="InterPro"/>
</dbReference>
<feature type="compositionally biased region" description="Polar residues" evidence="4">
    <location>
        <begin position="1246"/>
        <end position="1263"/>
    </location>
</feature>
<dbReference type="Pfam" id="PF12612">
    <property type="entry name" value="TFCD_C"/>
    <property type="match status" value="1"/>
</dbReference>
<feature type="compositionally biased region" description="Basic residues" evidence="4">
    <location>
        <begin position="1225"/>
        <end position="1238"/>
    </location>
</feature>
<evidence type="ECO:0000256" key="4">
    <source>
        <dbReference type="SAM" id="MobiDB-lite"/>
    </source>
</evidence>
<evidence type="ECO:0000256" key="2">
    <source>
        <dbReference type="ARBA" id="ARBA00015003"/>
    </source>
</evidence>
<keyword evidence="3" id="KW-0143">Chaperone</keyword>
<evidence type="ECO:0000313" key="7">
    <source>
        <dbReference type="Proteomes" id="UP000494206"/>
    </source>
</evidence>
<dbReference type="InterPro" id="IPR016024">
    <property type="entry name" value="ARM-type_fold"/>
</dbReference>
<sequence>MPFEIEETDGIIGCLPNVADPIHVQELQNIVNCLPRIFEIPPVNQNAVEISFLKYCRLLHLYQEQPNLLDGLIPKLIDQLIGYVKLLNNDVEFLDDLSREALKYIAELCIVRGRKTIVRLLPHHVSLLEKILKTLEAYPMDKHSDHAQRNILLLWLWIVVRNPFDLRRFDPSGDPNNVISRIMGIAMNYMSWDWNTSQYSASLVIAQCLSRADGIPKIPEILDKLLCDIKEHETNQKLLLADLLLLLAILKHVDRSALVGQLQRIHEKIEFLYPIDESRRGLICKCLVKVAQRLGLIAMKPRKCTWSYRRGKRLLDGLFKENEEKMEVDMNENDDWGNEGDLDNSEIVEWALSHVLSALCNYDTATRWSAAKGVGRITSRLPSAEFASQVVESIIGNHFGEVGVYSSSHSHGGCLALAELARRGVLLPNLLDTVIPVMEKALNFEDPMGIHQNGNQVRDAACYTIWAFARTYEPSVMAPFLQRLSNALICCAIFDREVNLRRAASAAFQETAGRQKNVMNAIDLLTTVDYFAVSNRQRCYEEISVIVARFPAYTRSILEHLVEKKINHWDEKIREQAGVALEKISSINIEGTYDSYYIDIIDKSTGKVNETDQNALSNHSHLLTIGHLVKGLTARNVEIPEKIVQRICGIPINLKPICDRLSHSGALMRKAVCQMMGLFSNARGVHFVEPQLKEAWVERFFTFLKDTNEITRNLAKSAAYSFIRAHLMNEDAIIERLKDSCKKGMSQPADENERIGSCMMSEVIPSDIVGEQLYEDLSRIIQDWKTNFTKWAVARQHSVVALNRITAGMSPEELNEVAPNYFNTLKEAMSDYTISANGDIGRYVREASMIAMTDILVSDKLDEKILDERVLDCANLMIIQSAERIARTRECAARCILRLIENEKTSKRLAHTSILREIYENPQDFILDKTVMSLKRLLEAGYDYYNGIIFGLVLSAGAIGEGTQKTAKQVLLDHQIMVNSDKDRLDRLLNACAVGFTHGQTSIRIATSFLHVLPQILGHLGVYEDNPDNSEHVVQLVEVLKKISAKSTQITRKRLSIEAFAELLNCGKHSKIYREARQCIFDHLSSSVPVLRKAAAEKLYEHLCCAEEIDEEVLELLSTTNWLESNTDFKMTSKMSADPRDKLVSNIYGVIFANSQLQGMSMNSLKKEFTELTGKNLESAVSEFGKSSVESFLECFPNKFVRKGGFWAVKRDEVMDEQLRDMQQSKKRQRRPHARISRGRVLQSIPRVNQQQGYNRSSFSNGYGENPANFRSQYIRGRGGKFGSAFSSVKPNPSGFPFDVVNRPFWKSSNKDNSSRNDDESSYSRDIRRDDESEIRRRLNESNDSFDNNDPRNSPRMYERDDDRYRFHRTRRDYDEYESSSRYEDDRRREEERLREEDRRREEERRSEYVQWNDVRPRSSSYRDVSPENSSYRGSYRETAHVKRENVVQYDDEPLTVSSCNTTMTDDSADSLSKRFGAMPAEPPKQRTTAGNLAREVNAILSGHSGGPMYFDEIIKLLSKTFSKMPKHQKDILMFFKRIEEKCPSFDVDYNKEMISLVRKRSVSPPPETSRSADHDFQNDEIYQVVKKELDVHIADRIAMQDLLRIIRVPPTPHLIEIVATVVCDSRKFELSSLKNLENAIIFRKKGDYHGIVVNPASIEVPDRPLMYSEPTCHRLTRKNFGLPDTAFEVSRVTKITELALPFYVRLKSDLDTFSEMHSAIKSYCSNFCRTRVERFPFSVWKIGHACLVPVTIGDESFPSYRRAVVVKIDNCDTLVVVRLIDFGELRGYDPDKIIPIPEKFTSIPCLAVKLRLELFEVIDDEFEQFHDNYVKTLQAPGKKFTFKPLDWIRGHDEENLLMVKFFIDSHMGTDVLRTLRKEGLITYID</sequence>
<dbReference type="InterPro" id="IPR022577">
    <property type="entry name" value="TBCD_C"/>
</dbReference>
<dbReference type="SUPFAM" id="SSF63748">
    <property type="entry name" value="Tudor/PWWP/MBT"/>
    <property type="match status" value="1"/>
</dbReference>
<gene>
    <name evidence="6" type="ORF">CBOVIS_LOCUS10291</name>
</gene>
<accession>A0A8S1FAC9</accession>
<evidence type="ECO:0000313" key="6">
    <source>
        <dbReference type="EMBL" id="CAB3408515.1"/>
    </source>
</evidence>
<dbReference type="PROSITE" id="PS50304">
    <property type="entry name" value="TUDOR"/>
    <property type="match status" value="1"/>
</dbReference>
<feature type="region of interest" description="Disordered" evidence="4">
    <location>
        <begin position="1293"/>
        <end position="1361"/>
    </location>
</feature>
<organism evidence="6 7">
    <name type="scientific">Caenorhabditis bovis</name>
    <dbReference type="NCBI Taxonomy" id="2654633"/>
    <lineage>
        <taxon>Eukaryota</taxon>
        <taxon>Metazoa</taxon>
        <taxon>Ecdysozoa</taxon>
        <taxon>Nematoda</taxon>
        <taxon>Chromadorea</taxon>
        <taxon>Rhabditida</taxon>
        <taxon>Rhabditina</taxon>
        <taxon>Rhabditomorpha</taxon>
        <taxon>Rhabditoidea</taxon>
        <taxon>Rhabditidae</taxon>
        <taxon>Peloderinae</taxon>
        <taxon>Caenorhabditis</taxon>
    </lineage>
</organism>
<dbReference type="OrthoDB" id="10253476at2759"/>
<feature type="region of interest" description="Disordered" evidence="4">
    <location>
        <begin position="1220"/>
        <end position="1265"/>
    </location>
</feature>
<dbReference type="GO" id="GO:0007021">
    <property type="term" value="P:tubulin complex assembly"/>
    <property type="evidence" value="ECO:0007669"/>
    <property type="project" value="InterPro"/>
</dbReference>
<keyword evidence="7" id="KW-1185">Reference proteome</keyword>
<comment type="caution">
    <text evidence="6">The sequence shown here is derived from an EMBL/GenBank/DDBJ whole genome shotgun (WGS) entry which is preliminary data.</text>
</comment>
<feature type="region of interest" description="Disordered" evidence="4">
    <location>
        <begin position="1375"/>
        <end position="1409"/>
    </location>
</feature>
<feature type="compositionally biased region" description="Basic and acidic residues" evidence="4">
    <location>
        <begin position="1379"/>
        <end position="1408"/>
    </location>
</feature>
<dbReference type="Pfam" id="PF00567">
    <property type="entry name" value="TUDOR"/>
    <property type="match status" value="1"/>
</dbReference>
<protein>
    <recommendedName>
        <fullName evidence="2">Tubulin-specific chaperone D</fullName>
    </recommendedName>
</protein>
<dbReference type="GO" id="GO:0034333">
    <property type="term" value="P:adherens junction assembly"/>
    <property type="evidence" value="ECO:0007669"/>
    <property type="project" value="TreeGrafter"/>
</dbReference>
<dbReference type="Pfam" id="PF25767">
    <property type="entry name" value="ARM_TBCD_2nd"/>
    <property type="match status" value="1"/>
</dbReference>
<dbReference type="GO" id="GO:0016328">
    <property type="term" value="C:lateral plasma membrane"/>
    <property type="evidence" value="ECO:0007669"/>
    <property type="project" value="TreeGrafter"/>
</dbReference>
<dbReference type="GO" id="GO:0070830">
    <property type="term" value="P:bicellular tight junction assembly"/>
    <property type="evidence" value="ECO:0007669"/>
    <property type="project" value="TreeGrafter"/>
</dbReference>
<dbReference type="EMBL" id="CADEPM010000007">
    <property type="protein sequence ID" value="CAB3408515.1"/>
    <property type="molecule type" value="Genomic_DNA"/>
</dbReference>
<feature type="compositionally biased region" description="Basic and acidic residues" evidence="4">
    <location>
        <begin position="1309"/>
        <end position="1341"/>
    </location>
</feature>
<dbReference type="InterPro" id="IPR002999">
    <property type="entry name" value="Tudor"/>
</dbReference>
<dbReference type="Gene3D" id="2.30.30.140">
    <property type="match status" value="1"/>
</dbReference>
<dbReference type="Gene3D" id="1.25.10.10">
    <property type="entry name" value="Leucine-rich Repeat Variant"/>
    <property type="match status" value="2"/>
</dbReference>
<dbReference type="InterPro" id="IPR011989">
    <property type="entry name" value="ARM-like"/>
</dbReference>
<dbReference type="Proteomes" id="UP000494206">
    <property type="component" value="Unassembled WGS sequence"/>
</dbReference>
<dbReference type="Pfam" id="PF23579">
    <property type="entry name" value="ARM_TBCD"/>
    <property type="match status" value="1"/>
</dbReference>
<dbReference type="SUPFAM" id="SSF48371">
    <property type="entry name" value="ARM repeat"/>
    <property type="match status" value="2"/>
</dbReference>
<dbReference type="PANTHER" id="PTHR12658:SF0">
    <property type="entry name" value="TUBULIN-SPECIFIC CHAPERONE D"/>
    <property type="match status" value="1"/>
</dbReference>
<comment type="similarity">
    <text evidence="1">Belongs to the TBCD family.</text>
</comment>
<evidence type="ECO:0000256" key="1">
    <source>
        <dbReference type="ARBA" id="ARBA00006853"/>
    </source>
</evidence>
<dbReference type="PANTHER" id="PTHR12658">
    <property type="entry name" value="BETA-TUBULIN COFACTOR D"/>
    <property type="match status" value="1"/>
</dbReference>
<dbReference type="GO" id="GO:0000226">
    <property type="term" value="P:microtubule cytoskeleton organization"/>
    <property type="evidence" value="ECO:0007669"/>
    <property type="project" value="TreeGrafter"/>
</dbReference>
<name>A0A8S1FAC9_9PELO</name>
<dbReference type="InterPro" id="IPR033162">
    <property type="entry name" value="TBCD"/>
</dbReference>